<dbReference type="EMBL" id="ACFY01000054">
    <property type="protein sequence ID" value="EEG94838.1"/>
    <property type="molecule type" value="Genomic_DNA"/>
</dbReference>
<reference evidence="1 2" key="2">
    <citation type="submission" date="2009-03" db="EMBL/GenBank/DDBJ databases">
        <title>Draft genome sequence of Roseburia inulinivorans (DSM 16841).</title>
        <authorList>
            <person name="Sudarsanam P."/>
            <person name="Ley R."/>
            <person name="Guruge J."/>
            <person name="Turnbaugh P.J."/>
            <person name="Mahowald M."/>
            <person name="Liep D."/>
            <person name="Gordon J."/>
        </authorList>
    </citation>
    <scope>NUCLEOTIDE SEQUENCE [LARGE SCALE GENOMIC DNA]</scope>
    <source>
        <strain evidence="1 2">DSM 16841</strain>
    </source>
</reference>
<organism evidence="1 2">
    <name type="scientific">Roseburia inulinivorans DSM 16841</name>
    <dbReference type="NCBI Taxonomy" id="622312"/>
    <lineage>
        <taxon>Bacteria</taxon>
        <taxon>Bacillati</taxon>
        <taxon>Bacillota</taxon>
        <taxon>Clostridia</taxon>
        <taxon>Lachnospirales</taxon>
        <taxon>Lachnospiraceae</taxon>
        <taxon>Roseburia</taxon>
    </lineage>
</organism>
<dbReference type="SUPFAM" id="SSF51445">
    <property type="entry name" value="(Trans)glycosidases"/>
    <property type="match status" value="1"/>
</dbReference>
<name>C0FRI5_9FIRM</name>
<evidence type="ECO:0000313" key="1">
    <source>
        <dbReference type="EMBL" id="EEG94838.1"/>
    </source>
</evidence>
<comment type="caution">
    <text evidence="1">The sequence shown here is derived from an EMBL/GenBank/DDBJ whole genome shotgun (WGS) entry which is preliminary data.</text>
</comment>
<evidence type="ECO:0000313" key="2">
    <source>
        <dbReference type="Proteomes" id="UP000003561"/>
    </source>
</evidence>
<dbReference type="InterPro" id="IPR017853">
    <property type="entry name" value="GH"/>
</dbReference>
<proteinExistence type="predicted"/>
<reference evidence="1 2" key="1">
    <citation type="submission" date="2009-02" db="EMBL/GenBank/DDBJ databases">
        <authorList>
            <person name="Fulton L."/>
            <person name="Clifton S."/>
            <person name="Fulton B."/>
            <person name="Xu J."/>
            <person name="Minx P."/>
            <person name="Pepin K.H."/>
            <person name="Johnson M."/>
            <person name="Bhonagiri V."/>
            <person name="Nash W.E."/>
            <person name="Mardis E.R."/>
            <person name="Wilson R.K."/>
        </authorList>
    </citation>
    <scope>NUCLEOTIDE SEQUENCE [LARGE SCALE GENOMIC DNA]</scope>
    <source>
        <strain evidence="1 2">DSM 16841</strain>
    </source>
</reference>
<dbReference type="Gene3D" id="3.20.20.80">
    <property type="entry name" value="Glycosidases"/>
    <property type="match status" value="1"/>
</dbReference>
<accession>C0FRI5</accession>
<dbReference type="eggNOG" id="COG3934">
    <property type="taxonomic scope" value="Bacteria"/>
</dbReference>
<dbReference type="AlphaFoldDB" id="C0FRI5"/>
<gene>
    <name evidence="1" type="ORF">ROSEINA2194_01346</name>
</gene>
<protein>
    <submittedName>
        <fullName evidence="1">Uncharacterized protein</fullName>
    </submittedName>
</protein>
<sequence>MKTEHALDFWASIWQQDPILRIMRQRKKLAARFASMGVNVIRLHAADAPIGEEPCTWSSCKEAPLLDYERGNSLEFNKAGLDRFDYFVAKLKEKGIYLHIDLLVARAF</sequence>
<dbReference type="Proteomes" id="UP000003561">
    <property type="component" value="Unassembled WGS sequence"/>
</dbReference>